<accession>A0ABT7SPR6</accession>
<feature type="compositionally biased region" description="Basic and acidic residues" evidence="10">
    <location>
        <begin position="399"/>
        <end position="414"/>
    </location>
</feature>
<feature type="domain" description="Multidrug resistance protein MdtA-like beta-barrel" evidence="14">
    <location>
        <begin position="227"/>
        <end position="310"/>
    </location>
</feature>
<evidence type="ECO:0000313" key="16">
    <source>
        <dbReference type="EMBL" id="MDM7857489.1"/>
    </source>
</evidence>
<evidence type="ECO:0000259" key="15">
    <source>
        <dbReference type="Pfam" id="PF25967"/>
    </source>
</evidence>
<evidence type="ECO:0000256" key="9">
    <source>
        <dbReference type="SAM" id="Coils"/>
    </source>
</evidence>
<name>A0ABT7SPR6_9GAMM</name>
<evidence type="ECO:0000259" key="13">
    <source>
        <dbReference type="Pfam" id="PF25917"/>
    </source>
</evidence>
<evidence type="ECO:0000256" key="1">
    <source>
        <dbReference type="ARBA" id="ARBA00004533"/>
    </source>
</evidence>
<feature type="transmembrane region" description="Helical" evidence="11">
    <location>
        <begin position="14"/>
        <end position="31"/>
    </location>
</feature>
<keyword evidence="5" id="KW-1003">Cell membrane</keyword>
<comment type="similarity">
    <text evidence="3">Belongs to the membrane fusion protein (MFP) (TC 8.A.1) family.</text>
</comment>
<keyword evidence="8 11" id="KW-0472">Membrane</keyword>
<dbReference type="InterPro" id="IPR058624">
    <property type="entry name" value="MdtA-like_HH"/>
</dbReference>
<dbReference type="NCBIfam" id="TIGR01730">
    <property type="entry name" value="RND_mfp"/>
    <property type="match status" value="1"/>
</dbReference>
<feature type="domain" description="Multidrug resistance protein MdtA-like C-terminal permuted SH3" evidence="15">
    <location>
        <begin position="314"/>
        <end position="375"/>
    </location>
</feature>
<feature type="coiled-coil region" evidence="9">
    <location>
        <begin position="115"/>
        <end position="149"/>
    </location>
</feature>
<dbReference type="Pfam" id="PF25944">
    <property type="entry name" value="Beta-barrel_RND"/>
    <property type="match status" value="1"/>
</dbReference>
<feature type="domain" description="Multidrug resistance protein MdtA-like barrel-sandwich hybrid" evidence="13">
    <location>
        <begin position="81"/>
        <end position="221"/>
    </location>
</feature>
<keyword evidence="11" id="KW-1133">Transmembrane helix</keyword>
<evidence type="ECO:0000256" key="6">
    <source>
        <dbReference type="ARBA" id="ARBA00022519"/>
    </source>
</evidence>
<dbReference type="EMBL" id="JAUCDY010000003">
    <property type="protein sequence ID" value="MDM7857489.1"/>
    <property type="molecule type" value="Genomic_DNA"/>
</dbReference>
<dbReference type="Pfam" id="PF25917">
    <property type="entry name" value="BSH_RND"/>
    <property type="match status" value="1"/>
</dbReference>
<evidence type="ECO:0000256" key="8">
    <source>
        <dbReference type="ARBA" id="ARBA00023136"/>
    </source>
</evidence>
<proteinExistence type="inferred from homology"/>
<comment type="caution">
    <text evidence="16">The sequence shown here is derived from an EMBL/GenBank/DDBJ whole genome shotgun (WGS) entry which is preliminary data.</text>
</comment>
<keyword evidence="4" id="KW-0813">Transport</keyword>
<reference evidence="16 17" key="1">
    <citation type="submission" date="2023-06" db="EMBL/GenBank/DDBJ databases">
        <title>Thiopseudomonas sp. CY1220 draft genome sequence.</title>
        <authorList>
            <person name="Zhao G."/>
            <person name="An M."/>
        </authorList>
    </citation>
    <scope>NUCLEOTIDE SEQUENCE [LARGE SCALE GENOMIC DNA]</scope>
    <source>
        <strain evidence="16 17">CY1220</strain>
    </source>
</reference>
<comment type="subcellular location">
    <subcellularLocation>
        <location evidence="1">Cell inner membrane</location>
    </subcellularLocation>
    <subcellularLocation>
        <location evidence="2">Membrane</location>
        <topology evidence="2">Lipid-anchor</topology>
    </subcellularLocation>
</comment>
<dbReference type="SUPFAM" id="SSF111369">
    <property type="entry name" value="HlyD-like secretion proteins"/>
    <property type="match status" value="1"/>
</dbReference>
<evidence type="ECO:0000259" key="12">
    <source>
        <dbReference type="Pfam" id="PF25876"/>
    </source>
</evidence>
<dbReference type="InterPro" id="IPR058626">
    <property type="entry name" value="MdtA-like_b-barrel"/>
</dbReference>
<dbReference type="Gene3D" id="2.40.420.20">
    <property type="match status" value="1"/>
</dbReference>
<evidence type="ECO:0000259" key="14">
    <source>
        <dbReference type="Pfam" id="PF25944"/>
    </source>
</evidence>
<dbReference type="Proteomes" id="UP001241056">
    <property type="component" value="Unassembled WGS sequence"/>
</dbReference>
<feature type="region of interest" description="Disordered" evidence="10">
    <location>
        <begin position="387"/>
        <end position="414"/>
    </location>
</feature>
<organism evidence="16 17">
    <name type="scientific">Thiopseudomonas acetoxidans</name>
    <dbReference type="NCBI Taxonomy" id="3041622"/>
    <lineage>
        <taxon>Bacteria</taxon>
        <taxon>Pseudomonadati</taxon>
        <taxon>Pseudomonadota</taxon>
        <taxon>Gammaproteobacteria</taxon>
        <taxon>Pseudomonadales</taxon>
        <taxon>Pseudomonadaceae</taxon>
        <taxon>Thiopseudomonas</taxon>
    </lineage>
</organism>
<dbReference type="PANTHER" id="PTHR30469">
    <property type="entry name" value="MULTIDRUG RESISTANCE PROTEIN MDTA"/>
    <property type="match status" value="1"/>
</dbReference>
<keyword evidence="17" id="KW-1185">Reference proteome</keyword>
<sequence>MSSTHSSVTTKKKILWSVLTLVVLALVYWAWQASQSPTDKAAGPRMGRGFMQDAVPVSVAKVRQDVFVEQIKALGTVTAWRKAEVTSQVSGILERIHFEEGQSVQQGDLLAEIDARSYKAALLQAEGALQETRAQLTSAQLDLKRYQELRADDSIAQQTVEHQQATVNQLQGTLKVREAQRDAAKLNLDYSRITAPISGRLGLRALDVGNHVAAGNTVLVTLTQHQPIGIGFTITEQAIGSVQQAVSKGQPLKVLAWNRDETELLAEGVLDSMDNQVDAATGTLRLKARLANKDNLLFPQQFVNVSLQVAKHEQALLVPNDALQFGSQGRFVWRVLPDSTAQMVQVKVTQSDANYSVISADLSAGDSVVIEGVDRLKNGSKVEVIRADGSSEAPAVSADKPEQQPDSNRRSQQR</sequence>
<evidence type="ECO:0000256" key="5">
    <source>
        <dbReference type="ARBA" id="ARBA00022475"/>
    </source>
</evidence>
<protein>
    <submittedName>
        <fullName evidence="16">Efflux RND transporter periplasmic adaptor subunit</fullName>
    </submittedName>
</protein>
<evidence type="ECO:0000256" key="10">
    <source>
        <dbReference type="SAM" id="MobiDB-lite"/>
    </source>
</evidence>
<evidence type="ECO:0000256" key="7">
    <source>
        <dbReference type="ARBA" id="ARBA00023054"/>
    </source>
</evidence>
<dbReference type="Pfam" id="PF25967">
    <property type="entry name" value="RND-MFP_C"/>
    <property type="match status" value="1"/>
</dbReference>
<evidence type="ECO:0000256" key="3">
    <source>
        <dbReference type="ARBA" id="ARBA00009477"/>
    </source>
</evidence>
<evidence type="ECO:0000256" key="2">
    <source>
        <dbReference type="ARBA" id="ARBA00004635"/>
    </source>
</evidence>
<dbReference type="Pfam" id="PF25876">
    <property type="entry name" value="HH_MFP_RND"/>
    <property type="match status" value="1"/>
</dbReference>
<dbReference type="InterPro" id="IPR058625">
    <property type="entry name" value="MdtA-like_BSH"/>
</dbReference>
<keyword evidence="6" id="KW-0997">Cell inner membrane</keyword>
<evidence type="ECO:0000256" key="4">
    <source>
        <dbReference type="ARBA" id="ARBA00022448"/>
    </source>
</evidence>
<dbReference type="InterPro" id="IPR006143">
    <property type="entry name" value="RND_pump_MFP"/>
</dbReference>
<gene>
    <name evidence="16" type="ORF">QEZ41_04260</name>
</gene>
<evidence type="ECO:0000256" key="11">
    <source>
        <dbReference type="SAM" id="Phobius"/>
    </source>
</evidence>
<dbReference type="Gene3D" id="1.10.287.470">
    <property type="entry name" value="Helix hairpin bin"/>
    <property type="match status" value="1"/>
</dbReference>
<dbReference type="InterPro" id="IPR058627">
    <property type="entry name" value="MdtA-like_C"/>
</dbReference>
<dbReference type="PANTHER" id="PTHR30469:SF12">
    <property type="entry name" value="MULTIDRUG RESISTANCE PROTEIN MDTA"/>
    <property type="match status" value="1"/>
</dbReference>
<keyword evidence="7 9" id="KW-0175">Coiled coil</keyword>
<keyword evidence="11" id="KW-0812">Transmembrane</keyword>
<dbReference type="Gene3D" id="2.40.50.100">
    <property type="match status" value="1"/>
</dbReference>
<dbReference type="Gene3D" id="2.40.30.170">
    <property type="match status" value="1"/>
</dbReference>
<evidence type="ECO:0000313" key="17">
    <source>
        <dbReference type="Proteomes" id="UP001241056"/>
    </source>
</evidence>
<feature type="domain" description="Multidrug resistance protein MdtA-like alpha-helical hairpin" evidence="12">
    <location>
        <begin position="122"/>
        <end position="191"/>
    </location>
</feature>
<dbReference type="RefSeq" id="WP_289410143.1">
    <property type="nucleotide sequence ID" value="NZ_JAUCDY010000003.1"/>
</dbReference>